<evidence type="ECO:0000256" key="1">
    <source>
        <dbReference type="SAM" id="Phobius"/>
    </source>
</evidence>
<name>A0A8W8P358_MAGGI</name>
<evidence type="ECO:0000313" key="3">
    <source>
        <dbReference type="Proteomes" id="UP000005408"/>
    </source>
</evidence>
<dbReference type="Proteomes" id="UP000005408">
    <property type="component" value="Unassembled WGS sequence"/>
</dbReference>
<keyword evidence="1" id="KW-0812">Transmembrane</keyword>
<dbReference type="OrthoDB" id="6048499at2759"/>
<organism evidence="2 3">
    <name type="scientific">Magallana gigas</name>
    <name type="common">Pacific oyster</name>
    <name type="synonym">Crassostrea gigas</name>
    <dbReference type="NCBI Taxonomy" id="29159"/>
    <lineage>
        <taxon>Eukaryota</taxon>
        <taxon>Metazoa</taxon>
        <taxon>Spiralia</taxon>
        <taxon>Lophotrochozoa</taxon>
        <taxon>Mollusca</taxon>
        <taxon>Bivalvia</taxon>
        <taxon>Autobranchia</taxon>
        <taxon>Pteriomorphia</taxon>
        <taxon>Ostreida</taxon>
        <taxon>Ostreoidea</taxon>
        <taxon>Ostreidae</taxon>
        <taxon>Magallana</taxon>
    </lineage>
</organism>
<accession>A0A8W8P358</accession>
<dbReference type="EnsemblMetazoa" id="G9719.1">
    <property type="protein sequence ID" value="G9719.1:cds"/>
    <property type="gene ID" value="G9719"/>
</dbReference>
<keyword evidence="1" id="KW-0472">Membrane</keyword>
<sequence length="116" mass="12401">MGVVSRYRIVYKVDRSPQPLSYTIITMKATVLCIALLIAAVAAERCTFFHHECSGTTCTDGAAHCVLGTCRCTQNTGHACTAASDCTDHCALFGDQHCVDGFCHCPFDNVLPGVGK</sequence>
<reference evidence="2" key="1">
    <citation type="submission" date="2022-08" db="UniProtKB">
        <authorList>
            <consortium name="EnsemblMetazoa"/>
        </authorList>
    </citation>
    <scope>IDENTIFICATION</scope>
    <source>
        <strain evidence="2">05x7-T-G4-1.051#20</strain>
    </source>
</reference>
<keyword evidence="1" id="KW-1133">Transmembrane helix</keyword>
<evidence type="ECO:0000313" key="2">
    <source>
        <dbReference type="EnsemblMetazoa" id="G9719.1:cds"/>
    </source>
</evidence>
<dbReference type="AlphaFoldDB" id="A0A8W8P358"/>
<keyword evidence="3" id="KW-1185">Reference proteome</keyword>
<feature type="transmembrane region" description="Helical" evidence="1">
    <location>
        <begin position="20"/>
        <end position="42"/>
    </location>
</feature>
<proteinExistence type="predicted"/>
<protein>
    <submittedName>
        <fullName evidence="2">Uncharacterized protein</fullName>
    </submittedName>
</protein>